<reference evidence="3" key="1">
    <citation type="submission" date="2022-10" db="EMBL/GenBank/DDBJ databases">
        <title>Genome assembly of Pristionchus species.</title>
        <authorList>
            <person name="Yoshida K."/>
            <person name="Sommer R.J."/>
        </authorList>
    </citation>
    <scope>NUCLEOTIDE SEQUENCE [LARGE SCALE GENOMIC DNA]</scope>
    <source>
        <strain evidence="3">RS5460</strain>
    </source>
</reference>
<feature type="domain" description="Chitin-binding type-2" evidence="1">
    <location>
        <begin position="36"/>
        <end position="76"/>
    </location>
</feature>
<dbReference type="PROSITE" id="PS50940">
    <property type="entry name" value="CHIT_BIND_II"/>
    <property type="match status" value="1"/>
</dbReference>
<evidence type="ECO:0000313" key="2">
    <source>
        <dbReference type="EMBL" id="GMR32055.1"/>
    </source>
</evidence>
<name>A0AAN4Z7S0_9BILA</name>
<evidence type="ECO:0000259" key="1">
    <source>
        <dbReference type="PROSITE" id="PS50940"/>
    </source>
</evidence>
<dbReference type="InterPro" id="IPR002557">
    <property type="entry name" value="Chitin-bd_dom"/>
</dbReference>
<organism evidence="2 3">
    <name type="scientific">Pristionchus mayeri</name>
    <dbReference type="NCBI Taxonomy" id="1317129"/>
    <lineage>
        <taxon>Eukaryota</taxon>
        <taxon>Metazoa</taxon>
        <taxon>Ecdysozoa</taxon>
        <taxon>Nematoda</taxon>
        <taxon>Chromadorea</taxon>
        <taxon>Rhabditida</taxon>
        <taxon>Rhabditina</taxon>
        <taxon>Diplogasteromorpha</taxon>
        <taxon>Diplogasteroidea</taxon>
        <taxon>Neodiplogasteridae</taxon>
        <taxon>Pristionchus</taxon>
    </lineage>
</organism>
<feature type="non-terminal residue" evidence="2">
    <location>
        <position position="76"/>
    </location>
</feature>
<protein>
    <recommendedName>
        <fullName evidence="1">Chitin-binding type-2 domain-containing protein</fullName>
    </recommendedName>
</protein>
<dbReference type="SUPFAM" id="SSF57625">
    <property type="entry name" value="Invertebrate chitin-binding proteins"/>
    <property type="match status" value="1"/>
</dbReference>
<proteinExistence type="predicted"/>
<keyword evidence="3" id="KW-1185">Reference proteome</keyword>
<dbReference type="GO" id="GO:0005576">
    <property type="term" value="C:extracellular region"/>
    <property type="evidence" value="ECO:0007669"/>
    <property type="project" value="InterPro"/>
</dbReference>
<sequence length="76" mass="8173">CGATPTHAPAVPAADPVFSYQRIPTTAAPVKDVPVERFCVGKEDGFYDAPGCQPFFYSCMNGATFKMDCPSGLFYD</sequence>
<dbReference type="Gene3D" id="3.20.20.80">
    <property type="entry name" value="Glycosidases"/>
    <property type="match status" value="1"/>
</dbReference>
<dbReference type="Proteomes" id="UP001328107">
    <property type="component" value="Unassembled WGS sequence"/>
</dbReference>
<dbReference type="EMBL" id="BTRK01000001">
    <property type="protein sequence ID" value="GMR32055.1"/>
    <property type="molecule type" value="Genomic_DNA"/>
</dbReference>
<dbReference type="GO" id="GO:0008061">
    <property type="term" value="F:chitin binding"/>
    <property type="evidence" value="ECO:0007669"/>
    <property type="project" value="InterPro"/>
</dbReference>
<dbReference type="Pfam" id="PF01607">
    <property type="entry name" value="CBM_14"/>
    <property type="match status" value="1"/>
</dbReference>
<comment type="caution">
    <text evidence="2">The sequence shown here is derived from an EMBL/GenBank/DDBJ whole genome shotgun (WGS) entry which is preliminary data.</text>
</comment>
<dbReference type="AlphaFoldDB" id="A0AAN4Z7S0"/>
<accession>A0AAN4Z7S0</accession>
<dbReference type="InterPro" id="IPR036508">
    <property type="entry name" value="Chitin-bd_dom_sf"/>
</dbReference>
<feature type="non-terminal residue" evidence="2">
    <location>
        <position position="1"/>
    </location>
</feature>
<evidence type="ECO:0000313" key="3">
    <source>
        <dbReference type="Proteomes" id="UP001328107"/>
    </source>
</evidence>
<gene>
    <name evidence="2" type="ORF">PMAYCL1PPCAC_02251</name>
</gene>